<keyword evidence="3" id="KW-1185">Reference proteome</keyword>
<dbReference type="InterPro" id="IPR050834">
    <property type="entry name" value="Glycosyltransf_2"/>
</dbReference>
<dbReference type="Gene3D" id="3.90.550.10">
    <property type="entry name" value="Spore Coat Polysaccharide Biosynthesis Protein SpsA, Chain A"/>
    <property type="match status" value="1"/>
</dbReference>
<dbReference type="STRING" id="1420916.AU14_01080"/>
<evidence type="ECO:0000313" key="3">
    <source>
        <dbReference type="Proteomes" id="UP000061489"/>
    </source>
</evidence>
<feature type="domain" description="Glycosyltransferase 2-like" evidence="1">
    <location>
        <begin position="7"/>
        <end position="129"/>
    </location>
</feature>
<name>W5YTZ5_9GAMM</name>
<dbReference type="Proteomes" id="UP000061489">
    <property type="component" value="Chromosome"/>
</dbReference>
<organism evidence="2 3">
    <name type="scientific">Marinobacter similis</name>
    <dbReference type="NCBI Taxonomy" id="1420916"/>
    <lineage>
        <taxon>Bacteria</taxon>
        <taxon>Pseudomonadati</taxon>
        <taxon>Pseudomonadota</taxon>
        <taxon>Gammaproteobacteria</taxon>
        <taxon>Pseudomonadales</taxon>
        <taxon>Marinobacteraceae</taxon>
        <taxon>Marinobacter</taxon>
    </lineage>
</organism>
<dbReference type="SUPFAM" id="SSF53448">
    <property type="entry name" value="Nucleotide-diphospho-sugar transferases"/>
    <property type="match status" value="1"/>
</dbReference>
<dbReference type="HOGENOM" id="CLU_1238967_0_0_6"/>
<proteinExistence type="predicted"/>
<reference evidence="2 3" key="1">
    <citation type="journal article" date="2014" name="Genome Announc.">
        <title>Draft Genome Sequences of Marinobacter similis A3d10T and Marinobacter salarius R9SW1T.</title>
        <authorList>
            <person name="Ivanova E.P."/>
            <person name="Ng H.J."/>
            <person name="Webb H.K."/>
            <person name="Feng G."/>
            <person name="Oshima K."/>
            <person name="Hattori M."/>
            <person name="Ohkuma M."/>
            <person name="Sergeev A.F."/>
            <person name="Mikhailov V.V."/>
            <person name="Crawford R.J."/>
            <person name="Sawabe T."/>
        </authorList>
    </citation>
    <scope>NUCLEOTIDE SEQUENCE [LARGE SCALE GENOMIC DNA]</scope>
    <source>
        <strain evidence="2 3">A3d10</strain>
    </source>
</reference>
<dbReference type="InterPro" id="IPR001173">
    <property type="entry name" value="Glyco_trans_2-like"/>
</dbReference>
<dbReference type="AlphaFoldDB" id="W5YTZ5"/>
<dbReference type="Pfam" id="PF00535">
    <property type="entry name" value="Glycos_transf_2"/>
    <property type="match status" value="1"/>
</dbReference>
<sequence length="223" mass="24461">MNKPLVTVIVAAYNAEDYLQETLATIIAQDYSPLEIIVVDDGSTDGTAEIVKSLGQRVHYRYQQNSGSCAAPRNHGLELAKGEFVTFFDADDRMLPGKISRQVAELEANPDAVLCVGNYRNFTGESRSADHFSTCPALGPYLEQSQGVSFLLATKECRDILIQENFTIASSPLFRTSVVVSEGGFNTDSRPVKISTSYTAQLLMDQPWSSPRCSLSDDCMIQT</sequence>
<accession>W5YTZ5</accession>
<dbReference type="PANTHER" id="PTHR43685:SF12">
    <property type="entry name" value="GLYCOSYL TRANSFERASE FAMILY 2"/>
    <property type="match status" value="1"/>
</dbReference>
<gene>
    <name evidence="2" type="ORF">AU14_01080</name>
</gene>
<protein>
    <recommendedName>
        <fullName evidence="1">Glycosyltransferase 2-like domain-containing protein</fullName>
    </recommendedName>
</protein>
<dbReference type="RefSeq" id="WP_052471906.1">
    <property type="nucleotide sequence ID" value="NZ_CP007151.1"/>
</dbReference>
<dbReference type="OrthoDB" id="396512at2"/>
<dbReference type="KEGG" id="msx:AU14_01080"/>
<evidence type="ECO:0000313" key="2">
    <source>
        <dbReference type="EMBL" id="AHI29918.1"/>
    </source>
</evidence>
<evidence type="ECO:0000259" key="1">
    <source>
        <dbReference type="Pfam" id="PF00535"/>
    </source>
</evidence>
<dbReference type="EMBL" id="CP007151">
    <property type="protein sequence ID" value="AHI29918.1"/>
    <property type="molecule type" value="Genomic_DNA"/>
</dbReference>
<dbReference type="PANTHER" id="PTHR43685">
    <property type="entry name" value="GLYCOSYLTRANSFERASE"/>
    <property type="match status" value="1"/>
</dbReference>
<dbReference type="CDD" id="cd00761">
    <property type="entry name" value="Glyco_tranf_GTA_type"/>
    <property type="match status" value="1"/>
</dbReference>
<dbReference type="InterPro" id="IPR029044">
    <property type="entry name" value="Nucleotide-diphossugar_trans"/>
</dbReference>